<proteinExistence type="predicted"/>
<protein>
    <recommendedName>
        <fullName evidence="2">DH domain-containing protein</fullName>
    </recommendedName>
</protein>
<dbReference type="PANTHER" id="PTHR45818:SF3">
    <property type="entry name" value="PROTEIN VAV"/>
    <property type="match status" value="1"/>
</dbReference>
<keyword evidence="4" id="KW-1185">Reference proteome</keyword>
<dbReference type="InterPro" id="IPR000219">
    <property type="entry name" value="DH_dom"/>
</dbReference>
<dbReference type="Gene3D" id="1.20.900.10">
    <property type="entry name" value="Dbl homology (DH) domain"/>
    <property type="match status" value="1"/>
</dbReference>
<dbReference type="SMART" id="SM00325">
    <property type="entry name" value="RhoGEF"/>
    <property type="match status" value="1"/>
</dbReference>
<gene>
    <name evidence="3" type="ORF">HO133_009121</name>
</gene>
<evidence type="ECO:0000259" key="2">
    <source>
        <dbReference type="PROSITE" id="PS50010"/>
    </source>
</evidence>
<dbReference type="InterPro" id="IPR035899">
    <property type="entry name" value="DBL_dom_sf"/>
</dbReference>
<dbReference type="Pfam" id="PF00621">
    <property type="entry name" value="RhoGEF"/>
    <property type="match status" value="1"/>
</dbReference>
<organism evidence="3 4">
    <name type="scientific">Letharia lupina</name>
    <dbReference type="NCBI Taxonomy" id="560253"/>
    <lineage>
        <taxon>Eukaryota</taxon>
        <taxon>Fungi</taxon>
        <taxon>Dikarya</taxon>
        <taxon>Ascomycota</taxon>
        <taxon>Pezizomycotina</taxon>
        <taxon>Lecanoromycetes</taxon>
        <taxon>OSLEUM clade</taxon>
        <taxon>Lecanoromycetidae</taxon>
        <taxon>Lecanorales</taxon>
        <taxon>Lecanorineae</taxon>
        <taxon>Parmeliaceae</taxon>
        <taxon>Letharia</taxon>
    </lineage>
</organism>
<evidence type="ECO:0000256" key="1">
    <source>
        <dbReference type="SAM" id="MobiDB-lite"/>
    </source>
</evidence>
<feature type="domain" description="DH" evidence="2">
    <location>
        <begin position="333"/>
        <end position="589"/>
    </location>
</feature>
<comment type="caution">
    <text evidence="3">The sequence shown here is derived from an EMBL/GenBank/DDBJ whole genome shotgun (WGS) entry which is preliminary data.</text>
</comment>
<feature type="region of interest" description="Disordered" evidence="1">
    <location>
        <begin position="405"/>
        <end position="436"/>
    </location>
</feature>
<feature type="compositionally biased region" description="Low complexity" evidence="1">
    <location>
        <begin position="80"/>
        <end position="95"/>
    </location>
</feature>
<name>A0A8H6CMS0_9LECA</name>
<dbReference type="GeneID" id="59337516"/>
<dbReference type="PANTHER" id="PTHR45818">
    <property type="entry name" value="PROTEIN VAV"/>
    <property type="match status" value="1"/>
</dbReference>
<feature type="compositionally biased region" description="Basic and acidic residues" evidence="1">
    <location>
        <begin position="152"/>
        <end position="161"/>
    </location>
</feature>
<dbReference type="PROSITE" id="PS50010">
    <property type="entry name" value="DH_2"/>
    <property type="match status" value="1"/>
</dbReference>
<feature type="compositionally biased region" description="Polar residues" evidence="1">
    <location>
        <begin position="405"/>
        <end position="415"/>
    </location>
</feature>
<accession>A0A8H6CMS0</accession>
<feature type="compositionally biased region" description="Polar residues" evidence="1">
    <location>
        <begin position="25"/>
        <end position="63"/>
    </location>
</feature>
<dbReference type="GO" id="GO:0005085">
    <property type="term" value="F:guanyl-nucleotide exchange factor activity"/>
    <property type="evidence" value="ECO:0007669"/>
    <property type="project" value="InterPro"/>
</dbReference>
<feature type="region of interest" description="Disordered" evidence="1">
    <location>
        <begin position="1"/>
        <end position="123"/>
    </location>
</feature>
<evidence type="ECO:0000313" key="3">
    <source>
        <dbReference type="EMBL" id="KAF6226255.1"/>
    </source>
</evidence>
<sequence length="1042" mass="116428">MSGLRLHSPTAISPSIAGNAWPSVPSDQQSKTSERSVGTIQRASKYRSSPGSARSLGSTSSARLQFRNENLVVRHNASHSSMRSSPDPTTSSSIRRSSKQASHRSSWGNDVPPPPPHEQRVSSQLVEAGPLGDIDTNVGCGEGLYNTLESASARDADDNTDRGLSFDVRKQETLSTPRLPRNASREETGPRSFKIATEHPIKSENPLKRLIDTLRPQGPKRRHSLTFRKERWTLDDFDEENPIESDMPRSTRLSGHQKASSWSSSGIRNAIKSATVRLQSKMDRPHTPLISRSHLLRSGRGSRLSNTASRASIDGDQVAARAEERAAWDRAVKRRRILEELISSEESYVADLKVLLHKVKVYFFMLNSAPKGPQATQPEISQNVADMLRLHEDILLEMKTLMPNSHMQSDAAAQQRSKHPRWYSVESAEEPSGESPVIKARTANHSSQFGSHRDRTLVTMPGEAADVARVFERMLRRFFLYEEYGAKYESMLRNMAMLSKIIPNWSTYERGIEALVNSLFPQNGVLEGSKKGLTHEDLLIKPIQRVCRYPLLFADLHNHTPVIDGQQSSAEIEKVLFRLRETAKEINKATNDQQTQVKIQRSWHLQDLLVLPDTSPSPTSLRTMGHFSLCGVLYGAYQSNSGDLRGEYMLCALFKSHLLLALPQKSSNFSIVAIINTSDIQIVDVDNGRGLQCHTAPFSWKMMFEFDQQLYEMIFCGCTSREEQQWRNDLHERSRDSEIELKKGLLPTSGQAMLSLDIKTLGFVFGQPGTLTRRQSIQRAATVNSRRNGHQVIIKNTNSLKESGEPPAPETECLNRSQSLLSTHRIPVLAPKRAERQRIETAMSDIWTRDRLPFPGMTGNRGSYLIQRSATSVMRKISKASMTTTSTKRTVSTYMSITENDSTPCPELVNENPDSVNIEIQRRVSHASMSDPGLWPGHIKFHRITQTDGASSPPRDQQTPILPSQLEELTTARIGAFSTETTVEEGKLAQSQKARKSCMGSPASRGGTSQGSVELGRGKGKFRKPQTLLKAFSREGIKNWLN</sequence>
<dbReference type="GO" id="GO:0005737">
    <property type="term" value="C:cytoplasm"/>
    <property type="evidence" value="ECO:0007669"/>
    <property type="project" value="TreeGrafter"/>
</dbReference>
<dbReference type="Proteomes" id="UP000593566">
    <property type="component" value="Unassembled WGS sequence"/>
</dbReference>
<feature type="region of interest" description="Disordered" evidence="1">
    <location>
        <begin position="239"/>
        <end position="265"/>
    </location>
</feature>
<feature type="region of interest" description="Disordered" evidence="1">
    <location>
        <begin position="151"/>
        <end position="190"/>
    </location>
</feature>
<reference evidence="3 4" key="1">
    <citation type="journal article" date="2020" name="Genomics">
        <title>Complete, high-quality genomes from long-read metagenomic sequencing of two wolf lichen thalli reveals enigmatic genome architecture.</title>
        <authorList>
            <person name="McKenzie S.K."/>
            <person name="Walston R.F."/>
            <person name="Allen J.L."/>
        </authorList>
    </citation>
    <scope>NUCLEOTIDE SEQUENCE [LARGE SCALE GENOMIC DNA]</scope>
    <source>
        <strain evidence="3">WasteWater1</strain>
    </source>
</reference>
<feature type="compositionally biased region" description="Polar residues" evidence="1">
    <location>
        <begin position="251"/>
        <end position="265"/>
    </location>
</feature>
<dbReference type="EMBL" id="JACCJB010000006">
    <property type="protein sequence ID" value="KAF6226255.1"/>
    <property type="molecule type" value="Genomic_DNA"/>
</dbReference>
<feature type="region of interest" description="Disordered" evidence="1">
    <location>
        <begin position="978"/>
        <end position="1027"/>
    </location>
</feature>
<dbReference type="RefSeq" id="XP_037154808.1">
    <property type="nucleotide sequence ID" value="XM_037299982.1"/>
</dbReference>
<dbReference type="AlphaFoldDB" id="A0A8H6CMS0"/>
<evidence type="ECO:0000313" key="4">
    <source>
        <dbReference type="Proteomes" id="UP000593566"/>
    </source>
</evidence>
<dbReference type="SUPFAM" id="SSF48065">
    <property type="entry name" value="DBL homology domain (DH-domain)"/>
    <property type="match status" value="1"/>
</dbReference>